<dbReference type="PROSITE" id="PS01124">
    <property type="entry name" value="HTH_ARAC_FAMILY_2"/>
    <property type="match status" value="1"/>
</dbReference>
<dbReference type="RefSeq" id="WP_120746199.1">
    <property type="nucleotide sequence ID" value="NZ_RBAH01000003.1"/>
</dbReference>
<evidence type="ECO:0000259" key="5">
    <source>
        <dbReference type="PROSITE" id="PS01124"/>
    </source>
</evidence>
<evidence type="ECO:0000256" key="4">
    <source>
        <dbReference type="SAM" id="Phobius"/>
    </source>
</evidence>
<dbReference type="PROSITE" id="PS50007">
    <property type="entry name" value="PIPLC_X_DOMAIN"/>
    <property type="match status" value="1"/>
</dbReference>
<gene>
    <name evidence="6" type="ORF">D7M11_05710</name>
</gene>
<keyword evidence="3" id="KW-0804">Transcription</keyword>
<dbReference type="Gene3D" id="1.10.10.60">
    <property type="entry name" value="Homeodomain-like"/>
    <property type="match status" value="2"/>
</dbReference>
<evidence type="ECO:0000313" key="7">
    <source>
        <dbReference type="Proteomes" id="UP000282311"/>
    </source>
</evidence>
<sequence length="771" mass="87179">MIRRRKSVFLTLLLSYFVILFIPVSISAVMYTNMENTMVGNASRSNLAMLEQVRQIMDKNMQEVDQLIVQVATHPKLQTLWTIPEEEKYIQYEEAFKALKNIRTGAGFVSDLYIHLRKGDVILSPMFKTDATTYFTQLYPYADKSLQQVRDEILSGYHFKTFWPVTAIRDVSSSKNFIQCAVSLPLGESNNVWGTLVMSIEDQQIYNLLKQIEWAGSGSMYIIDDQGQVIMSTTGNFRLPEGLSDKIATRSGYQSYSIGNRTEMVSHTTGQGGWKYVSLVPESVVLERVNEIKALALTLLGLAVVLGAIVAYWMANRSYSPIRDMMLAIMNGQKPDKKMLVNEYEFIKSSIAESLAEGKELKQKLEGHLPVVRTYFLTRLLKGQADLATLKEQSLEFMGVSFKHEYVCVALIEVDESSGFLTDHSERDWALLRFVLFNLSSELLGESGYVMETDRNRLALLLNLPDDSEQSRRERDELIEELKAMTEGRFRTKIAVGVSSIRHGLAETGNCYEEALNALDYRIIHGASSLVHFEAIQDKGGTFYHYPMETEAQLMNYVKSGDYNSVELLLDDLYEQNIVSRGMTPEMGKCLFFDLLSTILKVLNALKIDEQQLFGSHDPVKSIAGSSSVESMLHKLKELCRTVCASVREARTDQGERLSLQLKLYIDEHYANHGLSLTSIADFFGMTPQYVSGFFKKQNGENLTDYLLAVRIREAKRMLADPEQTVLQIAQKVGYATDIGFIRVFKKIEGITPGKYRETLLQAGDMKNGSP</sequence>
<dbReference type="EMBL" id="RBAH01000003">
    <property type="protein sequence ID" value="RKN85830.1"/>
    <property type="molecule type" value="Genomic_DNA"/>
</dbReference>
<keyword evidence="4" id="KW-0472">Membrane</keyword>
<evidence type="ECO:0000313" key="6">
    <source>
        <dbReference type="EMBL" id="RKN85830.1"/>
    </source>
</evidence>
<comment type="caution">
    <text evidence="6">The sequence shown here is derived from an EMBL/GenBank/DDBJ whole genome shotgun (WGS) entry which is preliminary data.</text>
</comment>
<dbReference type="AlphaFoldDB" id="A0A3B0CLH7"/>
<dbReference type="Gene3D" id="3.30.450.20">
    <property type="entry name" value="PAS domain"/>
    <property type="match status" value="1"/>
</dbReference>
<dbReference type="InterPro" id="IPR041522">
    <property type="entry name" value="CdaR_GGDEF"/>
</dbReference>
<keyword evidence="7" id="KW-1185">Reference proteome</keyword>
<feature type="domain" description="HTH araC/xylS-type" evidence="5">
    <location>
        <begin position="660"/>
        <end position="759"/>
    </location>
</feature>
<reference evidence="6 7" key="1">
    <citation type="journal article" date="2007" name="Int. J. Syst. Evol. Microbiol.">
        <title>Paenibacillus ginsengarvi sp. nov., isolated from soil from ginseng cultivation.</title>
        <authorList>
            <person name="Yoon M.H."/>
            <person name="Ten L.N."/>
            <person name="Im W.T."/>
        </authorList>
    </citation>
    <scope>NUCLEOTIDE SEQUENCE [LARGE SCALE GENOMIC DNA]</scope>
    <source>
        <strain evidence="6 7">KCTC 13059</strain>
    </source>
</reference>
<keyword evidence="1" id="KW-0805">Transcription regulation</keyword>
<evidence type="ECO:0000256" key="3">
    <source>
        <dbReference type="ARBA" id="ARBA00023163"/>
    </source>
</evidence>
<protein>
    <submittedName>
        <fullName evidence="6">AraC family transcriptional regulator</fullName>
    </submittedName>
</protein>
<evidence type="ECO:0000256" key="1">
    <source>
        <dbReference type="ARBA" id="ARBA00023015"/>
    </source>
</evidence>
<dbReference type="Pfam" id="PF17853">
    <property type="entry name" value="GGDEF_2"/>
    <property type="match status" value="1"/>
</dbReference>
<dbReference type="SUPFAM" id="SSF46689">
    <property type="entry name" value="Homeodomain-like"/>
    <property type="match status" value="1"/>
</dbReference>
<dbReference type="PROSITE" id="PS00041">
    <property type="entry name" value="HTH_ARAC_FAMILY_1"/>
    <property type="match status" value="1"/>
</dbReference>
<feature type="transmembrane region" description="Helical" evidence="4">
    <location>
        <begin position="294"/>
        <end position="315"/>
    </location>
</feature>
<keyword evidence="4" id="KW-0812">Transmembrane</keyword>
<dbReference type="GO" id="GO:0043565">
    <property type="term" value="F:sequence-specific DNA binding"/>
    <property type="evidence" value="ECO:0007669"/>
    <property type="project" value="InterPro"/>
</dbReference>
<dbReference type="InterPro" id="IPR018060">
    <property type="entry name" value="HTH_AraC"/>
</dbReference>
<dbReference type="OrthoDB" id="2515823at2"/>
<dbReference type="PANTHER" id="PTHR43280">
    <property type="entry name" value="ARAC-FAMILY TRANSCRIPTIONAL REGULATOR"/>
    <property type="match status" value="1"/>
</dbReference>
<accession>A0A3B0CLH7</accession>
<dbReference type="PANTHER" id="PTHR43280:SF28">
    <property type="entry name" value="HTH-TYPE TRANSCRIPTIONAL ACTIVATOR RHAS"/>
    <property type="match status" value="1"/>
</dbReference>
<name>A0A3B0CLH7_9BACL</name>
<organism evidence="6 7">
    <name type="scientific">Paenibacillus ginsengarvi</name>
    <dbReference type="NCBI Taxonomy" id="400777"/>
    <lineage>
        <taxon>Bacteria</taxon>
        <taxon>Bacillati</taxon>
        <taxon>Bacillota</taxon>
        <taxon>Bacilli</taxon>
        <taxon>Bacillales</taxon>
        <taxon>Paenibacillaceae</taxon>
        <taxon>Paenibacillus</taxon>
    </lineage>
</organism>
<keyword evidence="4" id="KW-1133">Transmembrane helix</keyword>
<dbReference type="SMART" id="SM00342">
    <property type="entry name" value="HTH_ARAC"/>
    <property type="match status" value="1"/>
</dbReference>
<dbReference type="GO" id="GO:0003700">
    <property type="term" value="F:DNA-binding transcription factor activity"/>
    <property type="evidence" value="ECO:0007669"/>
    <property type="project" value="InterPro"/>
</dbReference>
<dbReference type="InterPro" id="IPR018062">
    <property type="entry name" value="HTH_AraC-typ_CS"/>
</dbReference>
<evidence type="ECO:0000256" key="2">
    <source>
        <dbReference type="ARBA" id="ARBA00023125"/>
    </source>
</evidence>
<dbReference type="Pfam" id="PF12833">
    <property type="entry name" value="HTH_18"/>
    <property type="match status" value="1"/>
</dbReference>
<proteinExistence type="predicted"/>
<dbReference type="Proteomes" id="UP000282311">
    <property type="component" value="Unassembled WGS sequence"/>
</dbReference>
<dbReference type="InterPro" id="IPR009057">
    <property type="entry name" value="Homeodomain-like_sf"/>
</dbReference>
<keyword evidence="2" id="KW-0238">DNA-binding</keyword>